<keyword evidence="6" id="KW-1185">Reference proteome</keyword>
<dbReference type="InterPro" id="IPR002213">
    <property type="entry name" value="UDP_glucos_trans"/>
</dbReference>
<dbReference type="InterPro" id="IPR035595">
    <property type="entry name" value="UDP_glycos_trans_CS"/>
</dbReference>
<accession>A0AAN9NP67</accession>
<dbReference type="PANTHER" id="PTHR11926">
    <property type="entry name" value="GLUCOSYL/GLUCURONOSYL TRANSFERASES"/>
    <property type="match status" value="1"/>
</dbReference>
<dbReference type="Pfam" id="PF00201">
    <property type="entry name" value="UDPGT"/>
    <property type="match status" value="1"/>
</dbReference>
<evidence type="ECO:0000256" key="4">
    <source>
        <dbReference type="RuleBase" id="RU362057"/>
    </source>
</evidence>
<dbReference type="SUPFAM" id="SSF53756">
    <property type="entry name" value="UDP-Glycosyltransferase/glycogen phosphorylase"/>
    <property type="match status" value="1"/>
</dbReference>
<gene>
    <name evidence="5" type="ORF">VNO80_07852</name>
</gene>
<name>A0AAN9NP67_PHACN</name>
<dbReference type="AlphaFoldDB" id="A0AAN9NP67"/>
<reference evidence="5 6" key="1">
    <citation type="submission" date="2024-01" db="EMBL/GenBank/DDBJ databases">
        <title>The genomes of 5 underutilized Papilionoideae crops provide insights into root nodulation and disease resistanc.</title>
        <authorList>
            <person name="Jiang F."/>
        </authorList>
    </citation>
    <scope>NUCLEOTIDE SEQUENCE [LARGE SCALE GENOMIC DNA]</scope>
    <source>
        <strain evidence="5">JINMINGXINNONG_FW02</strain>
        <tissue evidence="5">Leaves</tissue>
    </source>
</reference>
<dbReference type="EC" id="2.4.1.-" evidence="4"/>
<sequence length="463" mass="52387">MVHCLVLAYPAQGHINPMHYFSKLLQQKGVRVTFVTTFSFCKKLQNVPASISLETISDGFDKGGVDEAGSYKSYFERFWQVGPKSLGDLLERVGRSGEGVDCVIYDSAFPWALEVAKRLEIAGAAFLTQNMFVNSIYYHVHQGKLSLPITQNEISLPFLPKLQHQDMPTFFFPTDANNAALLDLLLSQFSNIHKADWILCNSLYHMEKELTDWTMKIWSNLRTIGPCSTSMLLNKRLRDDEDEGDVTQFKDEECMKWLDDKPKQCVVYVSFGSMGVVKEEQIKEVAYGLRDSESYFLWTMRASEENKLPKDFEKRSEKGLVVRWCSQVKVLAHEAIGCFVTHCGWNSVLEALSLGVPMLAMPCWSDQYTNAKLIADVWNLGIRAEVDDKNIVRGQVLKHCIMEIMKSERGKKVKRNAMEFKALAEHAISEEGKSHKNTVEFLNSLAGSTENNQSAGNGKINSC</sequence>
<dbReference type="GO" id="GO:0080043">
    <property type="term" value="F:quercetin 3-O-glucosyltransferase activity"/>
    <property type="evidence" value="ECO:0007669"/>
    <property type="project" value="TreeGrafter"/>
</dbReference>
<dbReference type="Proteomes" id="UP001374584">
    <property type="component" value="Unassembled WGS sequence"/>
</dbReference>
<comment type="similarity">
    <text evidence="1 3">Belongs to the UDP-glycosyltransferase family.</text>
</comment>
<dbReference type="FunFam" id="3.40.50.2000:FF:000237">
    <property type="entry name" value="Glycosyltransferase"/>
    <property type="match status" value="1"/>
</dbReference>
<proteinExistence type="inferred from homology"/>
<keyword evidence="3" id="KW-0328">Glycosyltransferase</keyword>
<dbReference type="Gene3D" id="3.40.50.2000">
    <property type="entry name" value="Glycogen Phosphorylase B"/>
    <property type="match status" value="2"/>
</dbReference>
<organism evidence="5 6">
    <name type="scientific">Phaseolus coccineus</name>
    <name type="common">Scarlet runner bean</name>
    <name type="synonym">Phaseolus multiflorus</name>
    <dbReference type="NCBI Taxonomy" id="3886"/>
    <lineage>
        <taxon>Eukaryota</taxon>
        <taxon>Viridiplantae</taxon>
        <taxon>Streptophyta</taxon>
        <taxon>Embryophyta</taxon>
        <taxon>Tracheophyta</taxon>
        <taxon>Spermatophyta</taxon>
        <taxon>Magnoliopsida</taxon>
        <taxon>eudicotyledons</taxon>
        <taxon>Gunneridae</taxon>
        <taxon>Pentapetalae</taxon>
        <taxon>rosids</taxon>
        <taxon>fabids</taxon>
        <taxon>Fabales</taxon>
        <taxon>Fabaceae</taxon>
        <taxon>Papilionoideae</taxon>
        <taxon>50 kb inversion clade</taxon>
        <taxon>NPAAA clade</taxon>
        <taxon>indigoferoid/millettioid clade</taxon>
        <taxon>Phaseoleae</taxon>
        <taxon>Phaseolus</taxon>
    </lineage>
</organism>
<dbReference type="PROSITE" id="PS00375">
    <property type="entry name" value="UDPGT"/>
    <property type="match status" value="1"/>
</dbReference>
<evidence type="ECO:0000256" key="1">
    <source>
        <dbReference type="ARBA" id="ARBA00009995"/>
    </source>
</evidence>
<evidence type="ECO:0000313" key="6">
    <source>
        <dbReference type="Proteomes" id="UP001374584"/>
    </source>
</evidence>
<evidence type="ECO:0000256" key="2">
    <source>
        <dbReference type="ARBA" id="ARBA00022679"/>
    </source>
</evidence>
<dbReference type="GO" id="GO:0080044">
    <property type="term" value="F:quercetin 7-O-glucosyltransferase activity"/>
    <property type="evidence" value="ECO:0007669"/>
    <property type="project" value="TreeGrafter"/>
</dbReference>
<protein>
    <recommendedName>
        <fullName evidence="4">Glycosyltransferase</fullName>
        <ecNumber evidence="4">2.4.1.-</ecNumber>
    </recommendedName>
</protein>
<keyword evidence="2 3" id="KW-0808">Transferase</keyword>
<dbReference type="PANTHER" id="PTHR11926:SF1545">
    <property type="entry name" value="GLYCOSYLTRANSFERASE"/>
    <property type="match status" value="1"/>
</dbReference>
<dbReference type="CDD" id="cd03784">
    <property type="entry name" value="GT1_Gtf-like"/>
    <property type="match status" value="1"/>
</dbReference>
<evidence type="ECO:0000256" key="3">
    <source>
        <dbReference type="RuleBase" id="RU003718"/>
    </source>
</evidence>
<comment type="caution">
    <text evidence="5">The sequence shown here is derived from an EMBL/GenBank/DDBJ whole genome shotgun (WGS) entry which is preliminary data.</text>
</comment>
<dbReference type="EMBL" id="JAYMYR010000003">
    <property type="protein sequence ID" value="KAK7374422.1"/>
    <property type="molecule type" value="Genomic_DNA"/>
</dbReference>
<evidence type="ECO:0000313" key="5">
    <source>
        <dbReference type="EMBL" id="KAK7374422.1"/>
    </source>
</evidence>